<evidence type="ECO:0000256" key="9">
    <source>
        <dbReference type="SAM" id="Phobius"/>
    </source>
</evidence>
<keyword evidence="7 9" id="KW-1133">Transmembrane helix</keyword>
<dbReference type="InterPro" id="IPR020846">
    <property type="entry name" value="MFS_dom"/>
</dbReference>
<dbReference type="PROSITE" id="PS00217">
    <property type="entry name" value="SUGAR_TRANSPORT_2"/>
    <property type="match status" value="1"/>
</dbReference>
<feature type="transmembrane region" description="Helical" evidence="9">
    <location>
        <begin position="54"/>
        <end position="77"/>
    </location>
</feature>
<keyword evidence="4" id="KW-1003">Cell membrane</keyword>
<name>A0ABW7DET6_9PSED</name>
<keyword evidence="3" id="KW-0813">Transport</keyword>
<keyword evidence="5 9" id="KW-0812">Transmembrane</keyword>
<reference evidence="11 12" key="1">
    <citation type="submission" date="2024-10" db="EMBL/GenBank/DDBJ databases">
        <title>Whole genome of Pseudomonas sp Strain RB5.</title>
        <authorList>
            <person name="Selami N."/>
        </authorList>
    </citation>
    <scope>NUCLEOTIDE SEQUENCE [LARGE SCALE GENOMIC DNA]</scope>
    <source>
        <strain evidence="11 12">RB5</strain>
    </source>
</reference>
<evidence type="ECO:0000313" key="11">
    <source>
        <dbReference type="EMBL" id="MFG6206116.1"/>
    </source>
</evidence>
<dbReference type="RefSeq" id="WP_394507262.1">
    <property type="nucleotide sequence ID" value="NZ_JBIEIL010000008.1"/>
</dbReference>
<dbReference type="Proteomes" id="UP001605918">
    <property type="component" value="Unassembled WGS sequence"/>
</dbReference>
<evidence type="ECO:0000256" key="5">
    <source>
        <dbReference type="ARBA" id="ARBA00022692"/>
    </source>
</evidence>
<evidence type="ECO:0000313" key="12">
    <source>
        <dbReference type="Proteomes" id="UP001605918"/>
    </source>
</evidence>
<comment type="similarity">
    <text evidence="2">Belongs to the major facilitator superfamily. Metabolite:H+ Symporter (MHS) family (TC 2.A.1.6) family.</text>
</comment>
<sequence length="447" mass="47846">MKHQGTTTPISPALHRAIIAAAIGNFITWFEYASYGFLAVILGRVFFPVSTPSASLLATFAAFGISFLMAPLGALFFGRLGDRVGRKKILASVILLMSGSTFVIGLLPSYAAIGIASPILMVMMRMLQGFASGGEPGGAATFLVESAQPGKRAWTVSYWHCSSFLANAVASAFILGLTATISAEALQSWGWRIPFLISGVLGVVAFYIRSQLEDTHAFKTMQETEGVSEAPLTEALRFHWRQVLQTAGCIALQGAAFYFIFVYIETYLKVQLGVSFLQASVSNVTCLFLASVSIFIFARISDRIGRKPVLLLGALLCTLAIYPIFLVFSTGVFGLIVMGHAILGVCLAVFMSASGPALVEIFPTRVRYAGFSMGFNLSVAIFGGSAAYVATYLIDFTGSPLSPALLVLTTGIIATLSVLTLKETAGSKIDLDNQQEHSHKLANARRH</sequence>
<keyword evidence="6" id="KW-0769">Symport</keyword>
<feature type="transmembrane region" description="Helical" evidence="9">
    <location>
        <begin position="276"/>
        <end position="297"/>
    </location>
</feature>
<dbReference type="InterPro" id="IPR051084">
    <property type="entry name" value="H+-coupled_symporters"/>
</dbReference>
<feature type="transmembrane region" description="Helical" evidence="9">
    <location>
        <begin position="400"/>
        <end position="421"/>
    </location>
</feature>
<comment type="caution">
    <text evidence="11">The sequence shown here is derived from an EMBL/GenBank/DDBJ whole genome shotgun (WGS) entry which is preliminary data.</text>
</comment>
<dbReference type="Pfam" id="PF00083">
    <property type="entry name" value="Sugar_tr"/>
    <property type="match status" value="1"/>
</dbReference>
<evidence type="ECO:0000256" key="3">
    <source>
        <dbReference type="ARBA" id="ARBA00022448"/>
    </source>
</evidence>
<evidence type="ECO:0000259" key="10">
    <source>
        <dbReference type="PROSITE" id="PS50850"/>
    </source>
</evidence>
<feature type="domain" description="Major facilitator superfamily (MFS) profile" evidence="10">
    <location>
        <begin position="17"/>
        <end position="426"/>
    </location>
</feature>
<proteinExistence type="inferred from homology"/>
<dbReference type="InterPro" id="IPR005829">
    <property type="entry name" value="Sugar_transporter_CS"/>
</dbReference>
<gene>
    <name evidence="11" type="ORF">ACGSLL_17285</name>
</gene>
<dbReference type="PANTHER" id="PTHR43528">
    <property type="entry name" value="ALPHA-KETOGLUTARATE PERMEASE"/>
    <property type="match status" value="1"/>
</dbReference>
<organism evidence="11 12">
    <name type="scientific">Pseudomonas retamae</name>
    <dbReference type="NCBI Taxonomy" id="702110"/>
    <lineage>
        <taxon>Bacteria</taxon>
        <taxon>Pseudomonadati</taxon>
        <taxon>Pseudomonadota</taxon>
        <taxon>Gammaproteobacteria</taxon>
        <taxon>Pseudomonadales</taxon>
        <taxon>Pseudomonadaceae</taxon>
        <taxon>Pseudomonas</taxon>
    </lineage>
</organism>
<dbReference type="PANTHER" id="PTHR43528:SF1">
    <property type="entry name" value="ALPHA-KETOGLUTARATE PERMEASE"/>
    <property type="match status" value="1"/>
</dbReference>
<feature type="transmembrane region" description="Helical" evidence="9">
    <location>
        <begin position="189"/>
        <end position="208"/>
    </location>
</feature>
<protein>
    <submittedName>
        <fullName evidence="11">MFS transporter</fullName>
    </submittedName>
</protein>
<feature type="transmembrane region" description="Helical" evidence="9">
    <location>
        <begin position="164"/>
        <end position="183"/>
    </location>
</feature>
<dbReference type="InterPro" id="IPR011701">
    <property type="entry name" value="MFS"/>
</dbReference>
<dbReference type="InterPro" id="IPR005828">
    <property type="entry name" value="MFS_sugar_transport-like"/>
</dbReference>
<dbReference type="Gene3D" id="1.20.1250.20">
    <property type="entry name" value="MFS general substrate transporter like domains"/>
    <property type="match status" value="1"/>
</dbReference>
<accession>A0ABW7DET6</accession>
<evidence type="ECO:0000256" key="4">
    <source>
        <dbReference type="ARBA" id="ARBA00022475"/>
    </source>
</evidence>
<keyword evidence="8 9" id="KW-0472">Membrane</keyword>
<dbReference type="SUPFAM" id="SSF103473">
    <property type="entry name" value="MFS general substrate transporter"/>
    <property type="match status" value="1"/>
</dbReference>
<feature type="transmembrane region" description="Helical" evidence="9">
    <location>
        <begin position="309"/>
        <end position="336"/>
    </location>
</feature>
<keyword evidence="12" id="KW-1185">Reference proteome</keyword>
<feature type="transmembrane region" description="Helical" evidence="9">
    <location>
        <begin position="243"/>
        <end position="264"/>
    </location>
</feature>
<dbReference type="InterPro" id="IPR036259">
    <property type="entry name" value="MFS_trans_sf"/>
</dbReference>
<evidence type="ECO:0000256" key="8">
    <source>
        <dbReference type="ARBA" id="ARBA00023136"/>
    </source>
</evidence>
<evidence type="ECO:0000256" key="6">
    <source>
        <dbReference type="ARBA" id="ARBA00022847"/>
    </source>
</evidence>
<evidence type="ECO:0000256" key="2">
    <source>
        <dbReference type="ARBA" id="ARBA00008240"/>
    </source>
</evidence>
<feature type="transmembrane region" description="Helical" evidence="9">
    <location>
        <begin position="89"/>
        <end position="116"/>
    </location>
</feature>
<feature type="transmembrane region" description="Helical" evidence="9">
    <location>
        <begin position="17"/>
        <end position="42"/>
    </location>
</feature>
<feature type="transmembrane region" description="Helical" evidence="9">
    <location>
        <begin position="374"/>
        <end position="394"/>
    </location>
</feature>
<evidence type="ECO:0000256" key="1">
    <source>
        <dbReference type="ARBA" id="ARBA00004651"/>
    </source>
</evidence>
<dbReference type="EMBL" id="JBIEIL010000008">
    <property type="protein sequence ID" value="MFG6206116.1"/>
    <property type="molecule type" value="Genomic_DNA"/>
</dbReference>
<feature type="transmembrane region" description="Helical" evidence="9">
    <location>
        <begin position="342"/>
        <end position="362"/>
    </location>
</feature>
<comment type="subcellular location">
    <subcellularLocation>
        <location evidence="1">Cell membrane</location>
        <topology evidence="1">Multi-pass membrane protein</topology>
    </subcellularLocation>
</comment>
<dbReference type="PROSITE" id="PS50850">
    <property type="entry name" value="MFS"/>
    <property type="match status" value="1"/>
</dbReference>
<dbReference type="Pfam" id="PF07690">
    <property type="entry name" value="MFS_1"/>
    <property type="match status" value="1"/>
</dbReference>
<evidence type="ECO:0000256" key="7">
    <source>
        <dbReference type="ARBA" id="ARBA00022989"/>
    </source>
</evidence>